<comment type="caution">
    <text evidence="2">The sequence shown here is derived from an EMBL/GenBank/DDBJ whole genome shotgun (WGS) entry which is preliminary data.</text>
</comment>
<evidence type="ECO:0000313" key="4">
    <source>
        <dbReference type="Proteomes" id="UP000199541"/>
    </source>
</evidence>
<gene>
    <name evidence="2" type="ORF">GCM10008024_37610</name>
    <name evidence="3" type="ORF">SAMN05444006_12833</name>
</gene>
<reference evidence="3 4" key="2">
    <citation type="submission" date="2016-10" db="EMBL/GenBank/DDBJ databases">
        <authorList>
            <person name="Varghese N."/>
            <person name="Submissions S."/>
        </authorList>
    </citation>
    <scope>NUCLEOTIDE SEQUENCE [LARGE SCALE GENOMIC DNA]</scope>
    <source>
        <strain evidence="3 4">DSM 24802</strain>
    </source>
</reference>
<dbReference type="Pfam" id="PF11011">
    <property type="entry name" value="DUF2849"/>
    <property type="match status" value="1"/>
</dbReference>
<protein>
    <recommendedName>
        <fullName evidence="6">DUF2849 domain-containing protein</fullName>
    </recommendedName>
</protein>
<reference evidence="2" key="3">
    <citation type="submission" date="2023-06" db="EMBL/GenBank/DDBJ databases">
        <authorList>
            <person name="Sun Q."/>
            <person name="Zhou Y."/>
        </authorList>
    </citation>
    <scope>NUCLEOTIDE SEQUENCE</scope>
    <source>
        <strain evidence="2">CGMCC 1.10859</strain>
    </source>
</reference>
<reference evidence="2" key="1">
    <citation type="journal article" date="2014" name="Int. J. Syst. Evol. Microbiol.">
        <title>Complete genome sequence of Corynebacterium casei LMG S-19264T (=DSM 44701T), isolated from a smear-ripened cheese.</title>
        <authorList>
            <consortium name="US DOE Joint Genome Institute (JGI-PGF)"/>
            <person name="Walter F."/>
            <person name="Albersmeier A."/>
            <person name="Kalinowski J."/>
            <person name="Ruckert C."/>
        </authorList>
    </citation>
    <scope>NUCLEOTIDE SEQUENCE</scope>
    <source>
        <strain evidence="2">CGMCC 1.10859</strain>
    </source>
</reference>
<name>A0AAN5A159_9RHOB</name>
<dbReference type="EMBL" id="FNOB01000028">
    <property type="protein sequence ID" value="SDX76718.1"/>
    <property type="molecule type" value="Genomic_DNA"/>
</dbReference>
<dbReference type="RefSeq" id="WP_035839014.1">
    <property type="nucleotide sequence ID" value="NZ_BNAB01000027.1"/>
</dbReference>
<organism evidence="2 5">
    <name type="scientific">Allgaiera indica</name>
    <dbReference type="NCBI Taxonomy" id="765699"/>
    <lineage>
        <taxon>Bacteria</taxon>
        <taxon>Pseudomonadati</taxon>
        <taxon>Pseudomonadota</taxon>
        <taxon>Alphaproteobacteria</taxon>
        <taxon>Rhodobacterales</taxon>
        <taxon>Paracoccaceae</taxon>
        <taxon>Allgaiera</taxon>
    </lineage>
</organism>
<accession>A0AAN5A159</accession>
<evidence type="ECO:0000313" key="5">
    <source>
        <dbReference type="Proteomes" id="UP000634647"/>
    </source>
</evidence>
<dbReference type="Proteomes" id="UP000199541">
    <property type="component" value="Unassembled WGS sequence"/>
</dbReference>
<keyword evidence="4" id="KW-1185">Reference proteome</keyword>
<proteinExistence type="predicted"/>
<evidence type="ECO:0008006" key="6">
    <source>
        <dbReference type="Google" id="ProtNLM"/>
    </source>
</evidence>
<dbReference type="AlphaFoldDB" id="A0AAN5A159"/>
<dbReference type="EMBL" id="BNAB01000027">
    <property type="protein sequence ID" value="GHE05724.1"/>
    <property type="molecule type" value="Genomic_DNA"/>
</dbReference>
<sequence>MSRVFTPKVVTANALLEGDVVYLAEDGTWTRRLGEAELIEDEAIAQLRLIEAGAQAHRVVGAYLAEARAGAAGPRPGHFREGFRARGPSNRPHGKQAEIHDV</sequence>
<dbReference type="InterPro" id="IPR021270">
    <property type="entry name" value="DUF2849"/>
</dbReference>
<evidence type="ECO:0000313" key="3">
    <source>
        <dbReference type="EMBL" id="SDX76718.1"/>
    </source>
</evidence>
<evidence type="ECO:0000313" key="2">
    <source>
        <dbReference type="EMBL" id="GHE05724.1"/>
    </source>
</evidence>
<feature type="region of interest" description="Disordered" evidence="1">
    <location>
        <begin position="71"/>
        <end position="102"/>
    </location>
</feature>
<evidence type="ECO:0000256" key="1">
    <source>
        <dbReference type="SAM" id="MobiDB-lite"/>
    </source>
</evidence>
<dbReference type="Proteomes" id="UP000634647">
    <property type="component" value="Unassembled WGS sequence"/>
</dbReference>